<dbReference type="EMBL" id="MDYN01000068">
    <property type="protein sequence ID" value="OQD78978.1"/>
    <property type="molecule type" value="Genomic_DNA"/>
</dbReference>
<gene>
    <name evidence="1" type="ORF">PENANT_c068G08789</name>
</gene>
<comment type="caution">
    <text evidence="1">The sequence shown here is derived from an EMBL/GenBank/DDBJ whole genome shotgun (WGS) entry which is preliminary data.</text>
</comment>
<keyword evidence="2" id="KW-1185">Reference proteome</keyword>
<reference evidence="2" key="1">
    <citation type="journal article" date="2017" name="Nat. Microbiol.">
        <title>Global analysis of biosynthetic gene clusters reveals vast potential of secondary metabolite production in Penicillium species.</title>
        <authorList>
            <person name="Nielsen J.C."/>
            <person name="Grijseels S."/>
            <person name="Prigent S."/>
            <person name="Ji B."/>
            <person name="Dainat J."/>
            <person name="Nielsen K.F."/>
            <person name="Frisvad J.C."/>
            <person name="Workman M."/>
            <person name="Nielsen J."/>
        </authorList>
    </citation>
    <scope>NUCLEOTIDE SEQUENCE [LARGE SCALE GENOMIC DNA]</scope>
    <source>
        <strain evidence="2">IBT 31811</strain>
    </source>
</reference>
<sequence>MTACCRRLPSLSLLHKWRSAGLWQYFEQKKTLGQRHCCTSTLLCQAPLPISRERDQQLNAVSKYVEQRIIAYIEAIFNLHPKLAFEKRNSLAIRTYDQPLVKVRK</sequence>
<name>A0A1V6PPP5_9EURO</name>
<evidence type="ECO:0000313" key="1">
    <source>
        <dbReference type="EMBL" id="OQD78978.1"/>
    </source>
</evidence>
<dbReference type="AlphaFoldDB" id="A0A1V6PPP5"/>
<evidence type="ECO:0000313" key="2">
    <source>
        <dbReference type="Proteomes" id="UP000191672"/>
    </source>
</evidence>
<protein>
    <submittedName>
        <fullName evidence="1">Uncharacterized protein</fullName>
    </submittedName>
</protein>
<proteinExistence type="predicted"/>
<organism evidence="1 2">
    <name type="scientific">Penicillium antarcticum</name>
    <dbReference type="NCBI Taxonomy" id="416450"/>
    <lineage>
        <taxon>Eukaryota</taxon>
        <taxon>Fungi</taxon>
        <taxon>Dikarya</taxon>
        <taxon>Ascomycota</taxon>
        <taxon>Pezizomycotina</taxon>
        <taxon>Eurotiomycetes</taxon>
        <taxon>Eurotiomycetidae</taxon>
        <taxon>Eurotiales</taxon>
        <taxon>Aspergillaceae</taxon>
        <taxon>Penicillium</taxon>
    </lineage>
</organism>
<dbReference type="Proteomes" id="UP000191672">
    <property type="component" value="Unassembled WGS sequence"/>
</dbReference>
<accession>A0A1V6PPP5</accession>